<proteinExistence type="predicted"/>
<evidence type="ECO:0000256" key="1">
    <source>
        <dbReference type="SAM" id="Phobius"/>
    </source>
</evidence>
<evidence type="ECO:0000313" key="4">
    <source>
        <dbReference type="Proteomes" id="UP000037749"/>
    </source>
</evidence>
<accession>A0A0M9DES8</accession>
<keyword evidence="1" id="KW-0472">Membrane</keyword>
<protein>
    <recommendedName>
        <fullName evidence="2">Prepilin peptidase A24 N-terminal domain-containing protein</fullName>
    </recommendedName>
</protein>
<feature type="transmembrane region" description="Helical" evidence="1">
    <location>
        <begin position="77"/>
        <end position="102"/>
    </location>
</feature>
<name>A0A0M9DES8_9LACO</name>
<evidence type="ECO:0000313" key="3">
    <source>
        <dbReference type="EMBL" id="KOY78914.1"/>
    </source>
</evidence>
<sequence length="219" mass="25627">MILFILFILGSSFGSFLTALFYRLEHQESLLGFSHCDVCKHQLEVIDLIPIFSYLLNHGRCRHCHKTYSSFSFVNEVFLGTIFPLIFIETRSMLPLLIIVYLFYLSLEDMHKQMVSSIILHSLLLIVFIFALPFSRILILMPIYFFFYLLNYNYHFIGEADIDLFAILFLLIGNHILLIIFVASLFALVAYPFIKQVSGKIPFIPFIYLSYLMFLCIKK</sequence>
<feature type="transmembrane region" description="Helical" evidence="1">
    <location>
        <begin position="166"/>
        <end position="194"/>
    </location>
</feature>
<keyword evidence="1" id="KW-0812">Transmembrane</keyword>
<dbReference type="GO" id="GO:0005886">
    <property type="term" value="C:plasma membrane"/>
    <property type="evidence" value="ECO:0007669"/>
    <property type="project" value="TreeGrafter"/>
</dbReference>
<feature type="transmembrane region" description="Helical" evidence="1">
    <location>
        <begin position="114"/>
        <end position="131"/>
    </location>
</feature>
<dbReference type="Proteomes" id="UP000037749">
    <property type="component" value="Unassembled WGS sequence"/>
</dbReference>
<dbReference type="PATRIC" id="fig|148814.9.peg.1027"/>
<dbReference type="GO" id="GO:0004190">
    <property type="term" value="F:aspartic-type endopeptidase activity"/>
    <property type="evidence" value="ECO:0007669"/>
    <property type="project" value="TreeGrafter"/>
</dbReference>
<dbReference type="InterPro" id="IPR050882">
    <property type="entry name" value="Prepilin_peptidase/N-MTase"/>
</dbReference>
<feature type="transmembrane region" description="Helical" evidence="1">
    <location>
        <begin position="137"/>
        <end position="154"/>
    </location>
</feature>
<dbReference type="PANTHER" id="PTHR30487">
    <property type="entry name" value="TYPE 4 PREPILIN-LIKE PROTEINS LEADER PEPTIDE-PROCESSING ENZYME"/>
    <property type="match status" value="1"/>
</dbReference>
<dbReference type="EMBL" id="JXCZ01000032">
    <property type="protein sequence ID" value="KOY78914.1"/>
    <property type="molecule type" value="Genomic_DNA"/>
</dbReference>
<gene>
    <name evidence="3" type="ORF">RZ72_00540</name>
</gene>
<feature type="domain" description="Prepilin peptidase A24 N-terminal" evidence="2">
    <location>
        <begin position="8"/>
        <end position="88"/>
    </location>
</feature>
<dbReference type="AlphaFoldDB" id="A0A0M9DES8"/>
<comment type="caution">
    <text evidence="3">The sequence shown here is derived from an EMBL/GenBank/DDBJ whole genome shotgun (WGS) entry which is preliminary data.</text>
</comment>
<evidence type="ECO:0000259" key="2">
    <source>
        <dbReference type="Pfam" id="PF06750"/>
    </source>
</evidence>
<dbReference type="RefSeq" id="WP_053796780.1">
    <property type="nucleotide sequence ID" value="NZ_JXCZ01000032.1"/>
</dbReference>
<feature type="transmembrane region" description="Helical" evidence="1">
    <location>
        <begin position="200"/>
        <end position="217"/>
    </location>
</feature>
<organism evidence="3 4">
    <name type="scientific">Apilactobacillus kunkeei</name>
    <dbReference type="NCBI Taxonomy" id="148814"/>
    <lineage>
        <taxon>Bacteria</taxon>
        <taxon>Bacillati</taxon>
        <taxon>Bacillota</taxon>
        <taxon>Bacilli</taxon>
        <taxon>Lactobacillales</taxon>
        <taxon>Lactobacillaceae</taxon>
        <taxon>Apilactobacillus</taxon>
    </lineage>
</organism>
<dbReference type="GO" id="GO:0006465">
    <property type="term" value="P:signal peptide processing"/>
    <property type="evidence" value="ECO:0007669"/>
    <property type="project" value="TreeGrafter"/>
</dbReference>
<dbReference type="InterPro" id="IPR010627">
    <property type="entry name" value="Prepilin_pept_A24_N"/>
</dbReference>
<keyword evidence="1" id="KW-1133">Transmembrane helix</keyword>
<reference evidence="3 4" key="1">
    <citation type="journal article" date="2015" name="Genome Biol. Evol.">
        <title>Functionally Structured Genomes in Lactobacillus kunkeei Colonizing the Honey Crop and Food Products of Honeybees and Stingless Bees.</title>
        <authorList>
            <person name="Tamarit D."/>
            <person name="Ellegaard K.M."/>
            <person name="Wikander J."/>
            <person name="Olofsson T."/>
            <person name="Vasquez A."/>
            <person name="Andersson S.G."/>
        </authorList>
    </citation>
    <scope>NUCLEOTIDE SEQUENCE [LARGE SCALE GENOMIC DNA]</scope>
    <source>
        <strain evidence="3 4">LAla</strain>
    </source>
</reference>
<dbReference type="Pfam" id="PF06750">
    <property type="entry name" value="A24_N_bact"/>
    <property type="match status" value="1"/>
</dbReference>
<dbReference type="PANTHER" id="PTHR30487:SF0">
    <property type="entry name" value="PREPILIN LEADER PEPTIDASE_N-METHYLTRANSFERASE-RELATED"/>
    <property type="match status" value="1"/>
</dbReference>